<evidence type="ECO:0000256" key="7">
    <source>
        <dbReference type="ARBA" id="ARBA00022989"/>
    </source>
</evidence>
<evidence type="ECO:0000256" key="4">
    <source>
        <dbReference type="ARBA" id="ARBA00022723"/>
    </source>
</evidence>
<keyword evidence="4" id="KW-0479">Metal-binding</keyword>
<dbReference type="SUPFAM" id="SSF49562">
    <property type="entry name" value="C2 domain (Calcium/lipid-binding domain, CaLB)"/>
    <property type="match status" value="4"/>
</dbReference>
<dbReference type="GO" id="GO:0016020">
    <property type="term" value="C:membrane"/>
    <property type="evidence" value="ECO:0007669"/>
    <property type="project" value="UniProtKB-SubCell"/>
</dbReference>
<dbReference type="CDD" id="cd04017">
    <property type="entry name" value="C2D_Ferlin"/>
    <property type="match status" value="1"/>
</dbReference>
<evidence type="ECO:0000259" key="10">
    <source>
        <dbReference type="PROSITE" id="PS50004"/>
    </source>
</evidence>
<feature type="transmembrane region" description="Helical" evidence="9">
    <location>
        <begin position="1175"/>
        <end position="1195"/>
    </location>
</feature>
<dbReference type="OrthoDB" id="270970at2759"/>
<keyword evidence="5" id="KW-0677">Repeat</keyword>
<dbReference type="InterPro" id="IPR032362">
    <property type="entry name" value="Ferlin_C"/>
</dbReference>
<dbReference type="SMART" id="SM00239">
    <property type="entry name" value="C2"/>
    <property type="match status" value="3"/>
</dbReference>
<dbReference type="Pfam" id="PF16165">
    <property type="entry name" value="Ferlin_C"/>
    <property type="match status" value="1"/>
</dbReference>
<dbReference type="GO" id="GO:0046872">
    <property type="term" value="F:metal ion binding"/>
    <property type="evidence" value="ECO:0007669"/>
    <property type="project" value="UniProtKB-KW"/>
</dbReference>
<dbReference type="AlphaFoldDB" id="E4XBA4"/>
<feature type="domain" description="C2" evidence="10">
    <location>
        <begin position="923"/>
        <end position="1071"/>
    </location>
</feature>
<evidence type="ECO:0000256" key="9">
    <source>
        <dbReference type="SAM" id="Phobius"/>
    </source>
</evidence>
<dbReference type="PANTHER" id="PTHR12546">
    <property type="entry name" value="FER-1-LIKE"/>
    <property type="match status" value="1"/>
</dbReference>
<protein>
    <recommendedName>
        <fullName evidence="10">C2 domain-containing protein</fullName>
    </recommendedName>
</protein>
<dbReference type="InterPro" id="IPR037723">
    <property type="entry name" value="C2D_Ferlin"/>
</dbReference>
<dbReference type="Pfam" id="PF00168">
    <property type="entry name" value="C2"/>
    <property type="match status" value="2"/>
</dbReference>
<dbReference type="EMBL" id="FN653033">
    <property type="protein sequence ID" value="CBY08787.1"/>
    <property type="molecule type" value="Genomic_DNA"/>
</dbReference>
<keyword evidence="8 9" id="KW-0472">Membrane</keyword>
<dbReference type="InterPro" id="IPR037721">
    <property type="entry name" value="Ferlin"/>
</dbReference>
<keyword evidence="3 9" id="KW-0812">Transmembrane</keyword>
<dbReference type="Pfam" id="PF22901">
    <property type="entry name" value="dsrm_Ferlin"/>
    <property type="match status" value="1"/>
</dbReference>
<accession>E4XBA4</accession>
<evidence type="ECO:0000256" key="8">
    <source>
        <dbReference type="ARBA" id="ARBA00023136"/>
    </source>
</evidence>
<dbReference type="InterPro" id="IPR000008">
    <property type="entry name" value="C2_dom"/>
</dbReference>
<reference evidence="11 12" key="1">
    <citation type="journal article" date="2010" name="Science">
        <title>Plasticity of animal genome architecture unmasked by rapid evolution of a pelagic tunicate.</title>
        <authorList>
            <person name="Denoeud F."/>
            <person name="Henriet S."/>
            <person name="Mungpakdee S."/>
            <person name="Aury J.M."/>
            <person name="Da Silva C."/>
            <person name="Brinkmann H."/>
            <person name="Mikhaleva J."/>
            <person name="Olsen L.C."/>
            <person name="Jubin C."/>
            <person name="Canestro C."/>
            <person name="Bouquet J.M."/>
            <person name="Danks G."/>
            <person name="Poulain J."/>
            <person name="Campsteijn C."/>
            <person name="Adamski M."/>
            <person name="Cross I."/>
            <person name="Yadetie F."/>
            <person name="Muffato M."/>
            <person name="Louis A."/>
            <person name="Butcher S."/>
            <person name="Tsagkogeorga G."/>
            <person name="Konrad A."/>
            <person name="Singh S."/>
            <person name="Jensen M.F."/>
            <person name="Cong E.H."/>
            <person name="Eikeseth-Otteraa H."/>
            <person name="Noel B."/>
            <person name="Anthouard V."/>
            <person name="Porcel B.M."/>
            <person name="Kachouri-Lafond R."/>
            <person name="Nishino A."/>
            <person name="Ugolini M."/>
            <person name="Chourrout P."/>
            <person name="Nishida H."/>
            <person name="Aasland R."/>
            <person name="Huzurbazar S."/>
            <person name="Westhof E."/>
            <person name="Delsuc F."/>
            <person name="Lehrach H."/>
            <person name="Reinhardt R."/>
            <person name="Weissenbach J."/>
            <person name="Roy S.W."/>
            <person name="Artiguenave F."/>
            <person name="Postlethwait J.H."/>
            <person name="Manak J.R."/>
            <person name="Thompson E.M."/>
            <person name="Jaillon O."/>
            <person name="Du Pasquier L."/>
            <person name="Boudinot P."/>
            <person name="Liberles D.A."/>
            <person name="Volff J.N."/>
            <person name="Philippe H."/>
            <person name="Lenhard B."/>
            <person name="Roest Crollius H."/>
            <person name="Wincker P."/>
            <person name="Chourrout D."/>
        </authorList>
    </citation>
    <scope>NUCLEOTIDE SEQUENCE [LARGE SCALE GENOMIC DNA]</scope>
</reference>
<dbReference type="InterPro" id="IPR055072">
    <property type="entry name" value="Ferlin_DSRM"/>
</dbReference>
<dbReference type="SMART" id="SM01201">
    <property type="entry name" value="FerB"/>
    <property type="match status" value="1"/>
</dbReference>
<dbReference type="GO" id="GO:0007009">
    <property type="term" value="P:plasma membrane organization"/>
    <property type="evidence" value="ECO:0007669"/>
    <property type="project" value="TreeGrafter"/>
</dbReference>
<proteinExistence type="inferred from homology"/>
<gene>
    <name evidence="11" type="ORF">GSOID_T00005624001</name>
</gene>
<evidence type="ECO:0000313" key="12">
    <source>
        <dbReference type="Proteomes" id="UP000001307"/>
    </source>
</evidence>
<dbReference type="Gene3D" id="2.60.40.150">
    <property type="entry name" value="C2 domain"/>
    <property type="match status" value="3"/>
</dbReference>
<dbReference type="CDD" id="cd08374">
    <property type="entry name" value="C2F_Ferlin"/>
    <property type="match status" value="1"/>
</dbReference>
<evidence type="ECO:0000256" key="6">
    <source>
        <dbReference type="ARBA" id="ARBA00022837"/>
    </source>
</evidence>
<dbReference type="CDD" id="cd04037">
    <property type="entry name" value="C2E_Ferlin"/>
    <property type="match status" value="1"/>
</dbReference>
<feature type="domain" description="C2" evidence="10">
    <location>
        <begin position="681"/>
        <end position="801"/>
    </location>
</feature>
<keyword evidence="7 9" id="KW-1133">Transmembrane helix</keyword>
<dbReference type="InterPro" id="IPR037725">
    <property type="entry name" value="C2F_Ferlin"/>
</dbReference>
<evidence type="ECO:0000256" key="5">
    <source>
        <dbReference type="ARBA" id="ARBA00022737"/>
    </source>
</evidence>
<dbReference type="Pfam" id="PF08150">
    <property type="entry name" value="FerB"/>
    <property type="match status" value="1"/>
</dbReference>
<dbReference type="Proteomes" id="UP000001307">
    <property type="component" value="Unassembled WGS sequence"/>
</dbReference>
<keyword evidence="12" id="KW-1185">Reference proteome</keyword>
<dbReference type="InterPro" id="IPR035892">
    <property type="entry name" value="C2_domain_sf"/>
</dbReference>
<evidence type="ECO:0000256" key="3">
    <source>
        <dbReference type="ARBA" id="ARBA00022692"/>
    </source>
</evidence>
<evidence type="ECO:0000256" key="2">
    <source>
        <dbReference type="ARBA" id="ARBA00007561"/>
    </source>
</evidence>
<feature type="domain" description="C2" evidence="10">
    <location>
        <begin position="274"/>
        <end position="415"/>
    </location>
</feature>
<dbReference type="PROSITE" id="PS50004">
    <property type="entry name" value="C2"/>
    <property type="match status" value="3"/>
</dbReference>
<name>E4XBA4_OIKDI</name>
<dbReference type="FunFam" id="2.60.40.150:FF:000054">
    <property type="entry name" value="otoferlin isoform X2"/>
    <property type="match status" value="1"/>
</dbReference>
<dbReference type="InterPro" id="IPR037724">
    <property type="entry name" value="C2E_Ferlin"/>
</dbReference>
<keyword evidence="6" id="KW-0106">Calcium</keyword>
<dbReference type="InterPro" id="IPR012561">
    <property type="entry name" value="Ferlin_B-domain"/>
</dbReference>
<dbReference type="PRINTS" id="PR00360">
    <property type="entry name" value="C2DOMAIN"/>
</dbReference>
<organism evidence="11 12">
    <name type="scientific">Oikopleura dioica</name>
    <name type="common">Tunicate</name>
    <dbReference type="NCBI Taxonomy" id="34765"/>
    <lineage>
        <taxon>Eukaryota</taxon>
        <taxon>Metazoa</taxon>
        <taxon>Chordata</taxon>
        <taxon>Tunicata</taxon>
        <taxon>Appendicularia</taxon>
        <taxon>Copelata</taxon>
        <taxon>Oikopleuridae</taxon>
        <taxon>Oikopleura</taxon>
    </lineage>
</organism>
<evidence type="ECO:0000256" key="1">
    <source>
        <dbReference type="ARBA" id="ARBA00004167"/>
    </source>
</evidence>
<dbReference type="FunFam" id="2.60.40.150:FF:000009">
    <property type="entry name" value="dysferlin isoform X2"/>
    <property type="match status" value="1"/>
</dbReference>
<evidence type="ECO:0000313" key="11">
    <source>
        <dbReference type="EMBL" id="CBY08787.1"/>
    </source>
</evidence>
<comment type="subcellular location">
    <subcellularLocation>
        <location evidence="1">Membrane</location>
        <topology evidence="1">Single-pass membrane protein</topology>
    </subcellularLocation>
</comment>
<dbReference type="InParanoid" id="E4XBA4"/>
<dbReference type="PANTHER" id="PTHR12546:SF60">
    <property type="entry name" value="MISFIRE, ISOFORM F"/>
    <property type="match status" value="1"/>
</dbReference>
<sequence>MSVHSFSAEAAADCRSTTPSMRPLTNDKQYYHMPFNERKPCCYVTSYWHDHKRRLYNTNVLERVCDKLREGLDDVEEMTRTEQDHPERRLRAIMDDLANGTSTYLRLVKSSGNQTGASAVGRTRLDRERHRLCLREIESVSNDAANVRKVRKSNLDEKLAQAHDLLATLNKLLAEPQDSVPDIIIWMLRGGKRHAFTRINARQVFHSIVEEESGKHCGKIQTRFLTLPGRKGLGSSGWTIQAKLEIYMWFGLAKNKKDYLRGLPNGFDLPPGLPIGVPPPFIIYKDRQQFVLRSHLFQGRGLIAADSSGLSDPFAKVIFSTCVGKTQVIDKTLSPTWDEMIEMTDITMYGKAEDFQSDPPMVIVEIFDQDEEMSFLGQGGKEKAEYIGRLIAKPVVKMAGDPYEKPNFPPTLDWYQVYRGTVRAGEVLACFELLQQPLDSRNLEKKLWKIWAFAYLSLLFWGLRDLKRINLMAVNHPRVEVEIAGKSIESEIIENYKKNPNFSIPIKFIEDVELPDNQYLCPPITIKAKDTRTFGQDILLGTHIIRNVSKFFFTCPPKHSLAADEATVLVPIDEDAKKDDEEEATDEVALDWWSKYFASKAQRLTPSHRRKKKSKIIEELKIFDGELEAQSEFNGFTDLFHSFELYRGKMSDDGSDENRVVGSFKGGFKIYRTPVPKDSEQPCPVNGMFKGLPSNEPIHVLCRVYIVQCNDLHPMDPNGKADPYLKITLGGKTINDKDNYVSKQLNPVFGKCFDIEATFPMDSELAIQVYDWDLLSGDDLIGETKIDLENRFYSKHRATCGYSQRYAIFGYNQWRDPQKPTQILTKLCKEAKLDGPYFENGKVRIGKRTFTGQQEIEDENGLRKVTSEHAALIALKNWHDMPKAGVSLVPEHVECRGLYNSENPGIEQGKVEMWVDMFPMDTPAPGPPVDISPRKPKKYELRVIIWNTDEVICEDDDVFTGEKMSDIYVKGWINGLDEDKQETDIHYRSLTGEGNFNWRFMFPFDYLVAEQKIVVSKKESVLSWDETEFRLPARLTLQVWDADHFSADDFLGEITLDLNAMPRGAKTAKSCTVETCTLENGNLPTVSLFQLRRIKGWWPFLRTDEANPTGEKEVTGKVEAEIHLMTFEESEKAPAGRGREEPDPLEKPNRPDTSFVWFMTPLKSIQYLICVRFKWWLIKGLCFFLVILLFGLFLYSAPGLIMQKLLGV</sequence>
<comment type="similarity">
    <text evidence="2">Belongs to the ferlin family.</text>
</comment>